<feature type="signal peptide" evidence="2">
    <location>
        <begin position="1"/>
        <end position="22"/>
    </location>
</feature>
<gene>
    <name evidence="3" type="ORF">SAMN02745132_04168</name>
</gene>
<dbReference type="PIRSF" id="PIRSF028069">
    <property type="entry name" value="UCP028069"/>
    <property type="match status" value="1"/>
</dbReference>
<dbReference type="InterPro" id="IPR016866">
    <property type="entry name" value="UCP028069"/>
</dbReference>
<organism evidence="3 4">
    <name type="scientific">Enterovibrio nigricans DSM 22720</name>
    <dbReference type="NCBI Taxonomy" id="1121868"/>
    <lineage>
        <taxon>Bacteria</taxon>
        <taxon>Pseudomonadati</taxon>
        <taxon>Pseudomonadota</taxon>
        <taxon>Gammaproteobacteria</taxon>
        <taxon>Vibrionales</taxon>
        <taxon>Vibrionaceae</taxon>
        <taxon>Enterovibrio</taxon>
    </lineage>
</organism>
<sequence length="256" mass="28396">MKNVIKTMSTLLLIGLPLAAQGVSVDQAAAIEGRTTKAGAASQHRINQSDNHAQQLKAEIAQLEAEVENLTVYRNHLQRLIDDQNNEATSLEQQLSDIDQTRAGLVPLMYRMLDGLDDWVSQDIPLKGSIRQERVDGLHVLMGRADVSDAEKIRQILEVYQIEVDYGASLGLYQDTLNIGAGPRVVDVLHLGRVSLIARSIDGNGFWFYDRNASNWEPVPPAHFALLERAFMVAKERVTPELLMLPLSTSMSLEAE</sequence>
<accession>A0A1T4VQ32</accession>
<feature type="chain" id="PRO_5010537253" description="DUF3450 domain-containing protein" evidence="2">
    <location>
        <begin position="23"/>
        <end position="256"/>
    </location>
</feature>
<keyword evidence="2" id="KW-0732">Signal</keyword>
<evidence type="ECO:0000256" key="2">
    <source>
        <dbReference type="SAM" id="SignalP"/>
    </source>
</evidence>
<dbReference type="Proteomes" id="UP000190162">
    <property type="component" value="Unassembled WGS sequence"/>
</dbReference>
<feature type="coiled-coil region" evidence="1">
    <location>
        <begin position="46"/>
        <end position="101"/>
    </location>
</feature>
<keyword evidence="4" id="KW-1185">Reference proteome</keyword>
<proteinExistence type="predicted"/>
<dbReference type="RefSeq" id="WP_244556675.1">
    <property type="nucleotide sequence ID" value="NZ_FUXU01000090.1"/>
</dbReference>
<reference evidence="4" key="1">
    <citation type="submission" date="2017-02" db="EMBL/GenBank/DDBJ databases">
        <authorList>
            <person name="Varghese N."/>
            <person name="Submissions S."/>
        </authorList>
    </citation>
    <scope>NUCLEOTIDE SEQUENCE [LARGE SCALE GENOMIC DNA]</scope>
    <source>
        <strain evidence="4">DSM 22720</strain>
    </source>
</reference>
<protein>
    <recommendedName>
        <fullName evidence="5">DUF3450 domain-containing protein</fullName>
    </recommendedName>
</protein>
<keyword evidence="1" id="KW-0175">Coiled coil</keyword>
<evidence type="ECO:0008006" key="5">
    <source>
        <dbReference type="Google" id="ProtNLM"/>
    </source>
</evidence>
<dbReference type="Pfam" id="PF11932">
    <property type="entry name" value="DUF3450"/>
    <property type="match status" value="1"/>
</dbReference>
<name>A0A1T4VQ32_9GAMM</name>
<evidence type="ECO:0000313" key="4">
    <source>
        <dbReference type="Proteomes" id="UP000190162"/>
    </source>
</evidence>
<evidence type="ECO:0000256" key="1">
    <source>
        <dbReference type="SAM" id="Coils"/>
    </source>
</evidence>
<evidence type="ECO:0000313" key="3">
    <source>
        <dbReference type="EMBL" id="SKA66968.1"/>
    </source>
</evidence>
<dbReference type="EMBL" id="FUXU01000090">
    <property type="protein sequence ID" value="SKA66968.1"/>
    <property type="molecule type" value="Genomic_DNA"/>
</dbReference>
<dbReference type="AlphaFoldDB" id="A0A1T4VQ32"/>